<dbReference type="InterPro" id="IPR003340">
    <property type="entry name" value="B3_DNA-bd"/>
</dbReference>
<dbReference type="InterPro" id="IPR015300">
    <property type="entry name" value="DNA-bd_pseudobarrel_sf"/>
</dbReference>
<feature type="domain" description="TF-B3" evidence="10">
    <location>
        <begin position="121"/>
        <end position="223"/>
    </location>
</feature>
<dbReference type="PANTHER" id="PTHR31384:SF94">
    <property type="entry name" value="AUXIN RESPONSE FACTOR 17"/>
    <property type="match status" value="1"/>
</dbReference>
<evidence type="ECO:0000313" key="12">
    <source>
        <dbReference type="Proteomes" id="UP001159364"/>
    </source>
</evidence>
<evidence type="ECO:0000256" key="4">
    <source>
        <dbReference type="ARBA" id="ARBA00023125"/>
    </source>
</evidence>
<name>A0AAV8U2B0_9ROSI</name>
<dbReference type="Proteomes" id="UP001159364">
    <property type="component" value="Linkage Group LG02"/>
</dbReference>
<evidence type="ECO:0000256" key="3">
    <source>
        <dbReference type="ARBA" id="ARBA00023015"/>
    </source>
</evidence>
<evidence type="ECO:0000256" key="6">
    <source>
        <dbReference type="ARBA" id="ARBA00023242"/>
    </source>
</evidence>
<dbReference type="Gene3D" id="2.40.330.10">
    <property type="entry name" value="DNA-binding pseudobarrel domain"/>
    <property type="match status" value="1"/>
</dbReference>
<dbReference type="PANTHER" id="PTHR31384">
    <property type="entry name" value="AUXIN RESPONSE FACTOR 4-RELATED"/>
    <property type="match status" value="1"/>
</dbReference>
<keyword evidence="3 8" id="KW-0805">Transcription regulation</keyword>
<dbReference type="InterPro" id="IPR010525">
    <property type="entry name" value="ARF_dom"/>
</dbReference>
<dbReference type="Gene3D" id="2.30.30.1040">
    <property type="match status" value="1"/>
</dbReference>
<evidence type="ECO:0000256" key="7">
    <source>
        <dbReference type="ARBA" id="ARBA00023294"/>
    </source>
</evidence>
<comment type="similarity">
    <text evidence="2 8">Belongs to the ARF family.</text>
</comment>
<evidence type="ECO:0000256" key="1">
    <source>
        <dbReference type="ARBA" id="ARBA00004123"/>
    </source>
</evidence>
<dbReference type="SUPFAM" id="SSF101936">
    <property type="entry name" value="DNA-binding pseudobarrel domain"/>
    <property type="match status" value="1"/>
</dbReference>
<feature type="region of interest" description="Disordered" evidence="9">
    <location>
        <begin position="551"/>
        <end position="570"/>
    </location>
</feature>
<comment type="subunit">
    <text evidence="8">Homodimers and heterodimers.</text>
</comment>
<dbReference type="Pfam" id="PF02362">
    <property type="entry name" value="B3"/>
    <property type="match status" value="1"/>
</dbReference>
<keyword evidence="4 8" id="KW-0238">DNA-binding</keyword>
<comment type="subcellular location">
    <subcellularLocation>
        <location evidence="1 8">Nucleus</location>
    </subcellularLocation>
</comment>
<dbReference type="FunFam" id="2.40.330.10:FF:000001">
    <property type="entry name" value="Auxin response factor"/>
    <property type="match status" value="1"/>
</dbReference>
<organism evidence="11 12">
    <name type="scientific">Erythroxylum novogranatense</name>
    <dbReference type="NCBI Taxonomy" id="1862640"/>
    <lineage>
        <taxon>Eukaryota</taxon>
        <taxon>Viridiplantae</taxon>
        <taxon>Streptophyta</taxon>
        <taxon>Embryophyta</taxon>
        <taxon>Tracheophyta</taxon>
        <taxon>Spermatophyta</taxon>
        <taxon>Magnoliopsida</taxon>
        <taxon>eudicotyledons</taxon>
        <taxon>Gunneridae</taxon>
        <taxon>Pentapetalae</taxon>
        <taxon>rosids</taxon>
        <taxon>fabids</taxon>
        <taxon>Malpighiales</taxon>
        <taxon>Erythroxylaceae</taxon>
        <taxon>Erythroxylum</taxon>
    </lineage>
</organism>
<sequence length="598" mass="66297">MPKPPAADVRRIDPRIWRACAGSCFQIPTVDSTVFYFPQGHLEQSFSPTSTPFLSNLLLSKPFIPCRISDVYFLADPVTDEVYTKLLLVPLSSPPVGLLETSPRLSRDGVGDLDDDEIVPFAKILTPSDANNGGGFSVPRFCADSIFPPLNYQADPPVQKLQVTDIHGVTWEFRHIYRGTPRRHLLTTGWSKFVNNKKLIAGDSVVFMRNSRGQMFIGVRRSLKFNNNNGGDFSRWQEQNGGGGTSGQREVKVKEEGFSRNGRGRVSSEAVAEATERAAQGLPFEVVYYPRVGCYSEFVVRAEVVEASLNVCWSPGMRVKMAMETDDSSRMTWFQGTVAAASTPDCGPWRGSPWRMIQVIWDEPEVLQNAKRVSPWQVEVVSPTSQFDVTFHPSKKFRFPEYSGLLTDREREPFFPLSDLTNSTIGNMTPPLLNNHNFPAGMQGARQDPFSILSFSNLLNDTVSQMRSDVPFGNNMVPKLKNVCTELNIGSSQSENLSPDSHSSVHSSGNLIGNQFCNPVKVGNSTIQLFGKIIHMNQPVENGFENVGSMEDHGSKGYNETEDINSDHDLHSTSSYTELLSRIDVGCQRASAVEACSL</sequence>
<evidence type="ECO:0000256" key="9">
    <source>
        <dbReference type="SAM" id="MobiDB-lite"/>
    </source>
</evidence>
<comment type="caution">
    <text evidence="11">The sequence shown here is derived from an EMBL/GenBank/DDBJ whole genome shotgun (WGS) entry which is preliminary data.</text>
</comment>
<reference evidence="11 12" key="1">
    <citation type="submission" date="2021-09" db="EMBL/GenBank/DDBJ databases">
        <title>Genomic insights and catalytic innovation underlie evolution of tropane alkaloids biosynthesis.</title>
        <authorList>
            <person name="Wang Y.-J."/>
            <person name="Tian T."/>
            <person name="Huang J.-P."/>
            <person name="Huang S.-X."/>
        </authorList>
    </citation>
    <scope>NUCLEOTIDE SEQUENCE [LARGE SCALE GENOMIC DNA]</scope>
    <source>
        <strain evidence="11">KIB-2018</strain>
        <tissue evidence="11">Leaf</tissue>
    </source>
</reference>
<dbReference type="EMBL" id="JAIWQS010000002">
    <property type="protein sequence ID" value="KAJ8773412.1"/>
    <property type="molecule type" value="Genomic_DNA"/>
</dbReference>
<evidence type="ECO:0000256" key="5">
    <source>
        <dbReference type="ARBA" id="ARBA00023163"/>
    </source>
</evidence>
<keyword evidence="6 8" id="KW-0539">Nucleus</keyword>
<dbReference type="Pfam" id="PF06507">
    <property type="entry name" value="ARF_AD"/>
    <property type="match status" value="1"/>
</dbReference>
<proteinExistence type="inferred from homology"/>
<gene>
    <name evidence="11" type="ORF">K2173_028589</name>
</gene>
<comment type="function">
    <text evidence="8">Auxin response factors (ARFs) are transcriptional factors that bind specifically to the DNA sequence 5'-TGTCTC-3' found in the auxin-responsive promoter elements (AuxREs).</text>
</comment>
<dbReference type="AlphaFoldDB" id="A0AAV8U2B0"/>
<evidence type="ECO:0000313" key="11">
    <source>
        <dbReference type="EMBL" id="KAJ8773412.1"/>
    </source>
</evidence>
<dbReference type="GO" id="GO:0009734">
    <property type="term" value="P:auxin-activated signaling pathway"/>
    <property type="evidence" value="ECO:0007669"/>
    <property type="project" value="UniProtKB-KW"/>
</dbReference>
<dbReference type="CDD" id="cd10017">
    <property type="entry name" value="B3_DNA"/>
    <property type="match status" value="1"/>
</dbReference>
<dbReference type="GO" id="GO:0003677">
    <property type="term" value="F:DNA binding"/>
    <property type="evidence" value="ECO:0007669"/>
    <property type="project" value="UniProtKB-KW"/>
</dbReference>
<protein>
    <recommendedName>
        <fullName evidence="8">Auxin response factor</fullName>
    </recommendedName>
</protein>
<keyword evidence="5 8" id="KW-0804">Transcription</keyword>
<evidence type="ECO:0000256" key="8">
    <source>
        <dbReference type="RuleBase" id="RU004561"/>
    </source>
</evidence>
<dbReference type="GO" id="GO:0006355">
    <property type="term" value="P:regulation of DNA-templated transcription"/>
    <property type="evidence" value="ECO:0007669"/>
    <property type="project" value="InterPro"/>
</dbReference>
<keyword evidence="12" id="KW-1185">Reference proteome</keyword>
<dbReference type="SMART" id="SM01019">
    <property type="entry name" value="B3"/>
    <property type="match status" value="1"/>
</dbReference>
<evidence type="ECO:0000256" key="2">
    <source>
        <dbReference type="ARBA" id="ARBA00007853"/>
    </source>
</evidence>
<dbReference type="GO" id="GO:0005634">
    <property type="term" value="C:nucleus"/>
    <property type="evidence" value="ECO:0007669"/>
    <property type="project" value="UniProtKB-SubCell"/>
</dbReference>
<keyword evidence="7 8" id="KW-0927">Auxin signaling pathway</keyword>
<evidence type="ECO:0000259" key="10">
    <source>
        <dbReference type="PROSITE" id="PS50863"/>
    </source>
</evidence>
<dbReference type="PROSITE" id="PS50863">
    <property type="entry name" value="B3"/>
    <property type="match status" value="1"/>
</dbReference>
<accession>A0AAV8U2B0</accession>
<dbReference type="InterPro" id="IPR044835">
    <property type="entry name" value="ARF_plant"/>
</dbReference>